<dbReference type="EMBL" id="JACGDG010000033">
    <property type="protein sequence ID" value="MBA6119096.1"/>
    <property type="molecule type" value="Genomic_DNA"/>
</dbReference>
<feature type="domain" description="AAA+ ATPase" evidence="1">
    <location>
        <begin position="21"/>
        <end position="323"/>
    </location>
</feature>
<dbReference type="InterPro" id="IPR003959">
    <property type="entry name" value="ATPase_AAA_core"/>
</dbReference>
<dbReference type="GO" id="GO:0005524">
    <property type="term" value="F:ATP binding"/>
    <property type="evidence" value="ECO:0007669"/>
    <property type="project" value="InterPro"/>
</dbReference>
<dbReference type="CDD" id="cd00267">
    <property type="entry name" value="ABC_ATPase"/>
    <property type="match status" value="1"/>
</dbReference>
<evidence type="ECO:0000259" key="1">
    <source>
        <dbReference type="SMART" id="SM00382"/>
    </source>
</evidence>
<proteinExistence type="predicted"/>
<organism evidence="2 3">
    <name type="scientific">Pseudomonas putida</name>
    <name type="common">Arthrobacter siderocapsulatus</name>
    <dbReference type="NCBI Taxonomy" id="303"/>
    <lineage>
        <taxon>Bacteria</taxon>
        <taxon>Pseudomonadati</taxon>
        <taxon>Pseudomonadota</taxon>
        <taxon>Gammaproteobacteria</taxon>
        <taxon>Pseudomonadales</taxon>
        <taxon>Pseudomonadaceae</taxon>
        <taxon>Pseudomonas</taxon>
    </lineage>
</organism>
<dbReference type="SUPFAM" id="SSF52540">
    <property type="entry name" value="P-loop containing nucleoside triphosphate hydrolases"/>
    <property type="match status" value="1"/>
</dbReference>
<name>A0A7W2QLP0_PSEPU</name>
<dbReference type="Pfam" id="PF13175">
    <property type="entry name" value="AAA_15"/>
    <property type="match status" value="1"/>
</dbReference>
<accession>A0A7W2QLP0</accession>
<dbReference type="PANTHER" id="PTHR43581">
    <property type="entry name" value="ATP/GTP PHOSPHATASE"/>
    <property type="match status" value="1"/>
</dbReference>
<dbReference type="AlphaFoldDB" id="A0A7W2QLP0"/>
<dbReference type="PANTHER" id="PTHR43581:SF4">
    <property type="entry name" value="ATP_GTP PHOSPHATASE"/>
    <property type="match status" value="1"/>
</dbReference>
<dbReference type="Pfam" id="PF13304">
    <property type="entry name" value="AAA_21"/>
    <property type="match status" value="1"/>
</dbReference>
<evidence type="ECO:0000313" key="3">
    <source>
        <dbReference type="Proteomes" id="UP000553948"/>
    </source>
</evidence>
<dbReference type="InterPro" id="IPR041685">
    <property type="entry name" value="AAA_GajA/Old/RecF-like"/>
</dbReference>
<dbReference type="InterPro" id="IPR027417">
    <property type="entry name" value="P-loop_NTPase"/>
</dbReference>
<sequence>MIKALSLRNFMRVHEKVEIELGRVTILVGANGSGKSSILKGIHWTIRCATLQQDGKVTLEQMDYVPSKDYVHLAHKTRITNGSNTPKILAEFIDDNDIITSISLGSARNDAGVTVAIKGPLADSLTDKERHTTSYIPGLAGLAETETLLATPILHRKAASGEGGSVLRHMMLDLRKEEDNVTDGHSELAELGKWVSKVIPGARFWIKFDSLRDTTIYAKFWTPDMKTSGRTITNQWKPLEMAGTGFLQIVQIFAYLLKFKSTLLLIDEPDAHLHPGTQELLIKTLEEAVTEFPQTKIIISTHSPSLVRASSASTRIHWMDKGTVKDQSEDTVKMRMGWGALDKDLILFTEDDNTQMLKNIIKHWPDLERKILLWPTFGKSSLPHGDALRKLRDRMKVSILVHRDRDFMSDVDVALWRDSKGYLSNNIELWATEGSDIESAFCSSAHICALFDISAEEAQELVSNAVLSLDPEKMTASFSNAITDAVKGLGEGKSNPIARYQQLGGHGIDTLKGKILLPAIADAITLRFRGTERARKLALLKRLSEPTTGCELFSTLKTSIIAALEAGQDHTTPSAEPN</sequence>
<dbReference type="Proteomes" id="UP000553948">
    <property type="component" value="Unassembled WGS sequence"/>
</dbReference>
<comment type="caution">
    <text evidence="2">The sequence shown here is derived from an EMBL/GenBank/DDBJ whole genome shotgun (WGS) entry which is preliminary data.</text>
</comment>
<reference evidence="2 3" key="1">
    <citation type="submission" date="2020-07" db="EMBL/GenBank/DDBJ databases">
        <title>Diversity of carbapenemase encoding genes among Pseudomonas putida group clinical isolates in a tertiary Brazilian hospital.</title>
        <authorList>
            <person name="Alberto-Lei F."/>
            <person name="Nodari C.S."/>
            <person name="Streling A.P."/>
            <person name="Paulino J.T."/>
            <person name="Bessa-Neto F.O."/>
            <person name="Cayo R."/>
            <person name="Gales A.C."/>
        </authorList>
    </citation>
    <scope>NUCLEOTIDE SEQUENCE [LARGE SCALE GENOMIC DNA]</scope>
    <source>
        <strain evidence="2 3">12464</strain>
    </source>
</reference>
<dbReference type="GO" id="GO:0016887">
    <property type="term" value="F:ATP hydrolysis activity"/>
    <property type="evidence" value="ECO:0007669"/>
    <property type="project" value="InterPro"/>
</dbReference>
<dbReference type="InterPro" id="IPR003593">
    <property type="entry name" value="AAA+_ATPase"/>
</dbReference>
<gene>
    <name evidence="2" type="ORF">H4C47_25655</name>
</gene>
<dbReference type="RefSeq" id="WP_182387724.1">
    <property type="nucleotide sequence ID" value="NZ_JACGDG010000033.1"/>
</dbReference>
<dbReference type="Gene3D" id="3.40.50.300">
    <property type="entry name" value="P-loop containing nucleotide triphosphate hydrolases"/>
    <property type="match status" value="2"/>
</dbReference>
<dbReference type="InterPro" id="IPR051396">
    <property type="entry name" value="Bact_Antivir_Def_Nuclease"/>
</dbReference>
<dbReference type="SMART" id="SM00382">
    <property type="entry name" value="AAA"/>
    <property type="match status" value="1"/>
</dbReference>
<evidence type="ECO:0000313" key="2">
    <source>
        <dbReference type="EMBL" id="MBA6119096.1"/>
    </source>
</evidence>
<protein>
    <submittedName>
        <fullName evidence="2">AAA family ATPase</fullName>
    </submittedName>
</protein>